<dbReference type="PROSITE" id="PS51257">
    <property type="entry name" value="PROKAR_LIPOPROTEIN"/>
    <property type="match status" value="1"/>
</dbReference>
<feature type="chain" id="PRO_5046020156" evidence="1">
    <location>
        <begin position="20"/>
        <end position="102"/>
    </location>
</feature>
<proteinExistence type="predicted"/>
<keyword evidence="1" id="KW-0732">Signal</keyword>
<organism evidence="2 3">
    <name type="scientific">Gigaspora margarita</name>
    <dbReference type="NCBI Taxonomy" id="4874"/>
    <lineage>
        <taxon>Eukaryota</taxon>
        <taxon>Fungi</taxon>
        <taxon>Fungi incertae sedis</taxon>
        <taxon>Mucoromycota</taxon>
        <taxon>Glomeromycotina</taxon>
        <taxon>Glomeromycetes</taxon>
        <taxon>Diversisporales</taxon>
        <taxon>Gigasporaceae</taxon>
        <taxon>Gigaspora</taxon>
    </lineage>
</organism>
<gene>
    <name evidence="2" type="ORF">GMARGA_LOCUS22674</name>
</gene>
<keyword evidence="3" id="KW-1185">Reference proteome</keyword>
<evidence type="ECO:0000313" key="2">
    <source>
        <dbReference type="EMBL" id="CAG8798816.1"/>
    </source>
</evidence>
<protein>
    <submittedName>
        <fullName evidence="2">22085_t:CDS:1</fullName>
    </submittedName>
</protein>
<dbReference type="EMBL" id="CAJVQB010022123">
    <property type="protein sequence ID" value="CAG8798816.1"/>
    <property type="molecule type" value="Genomic_DNA"/>
</dbReference>
<evidence type="ECO:0000256" key="1">
    <source>
        <dbReference type="SAM" id="SignalP"/>
    </source>
</evidence>
<sequence>MRYFLAFFLLTLAIGIAFAGQGCGPFSGDGVCDHFCKNCVLTKSSDPCPEGCDNDCQVATSKPISLNKVIANHVLFDFNTNKTGSKTLEPFMKYELSMPYGG</sequence>
<comment type="caution">
    <text evidence="2">The sequence shown here is derived from an EMBL/GenBank/DDBJ whole genome shotgun (WGS) entry which is preliminary data.</text>
</comment>
<feature type="signal peptide" evidence="1">
    <location>
        <begin position="1"/>
        <end position="19"/>
    </location>
</feature>
<evidence type="ECO:0000313" key="3">
    <source>
        <dbReference type="Proteomes" id="UP000789901"/>
    </source>
</evidence>
<name>A0ABN7VTM3_GIGMA</name>
<dbReference type="Proteomes" id="UP000789901">
    <property type="component" value="Unassembled WGS sequence"/>
</dbReference>
<reference evidence="2 3" key="1">
    <citation type="submission" date="2021-06" db="EMBL/GenBank/DDBJ databases">
        <authorList>
            <person name="Kallberg Y."/>
            <person name="Tangrot J."/>
            <person name="Rosling A."/>
        </authorList>
    </citation>
    <scope>NUCLEOTIDE SEQUENCE [LARGE SCALE GENOMIC DNA]</scope>
    <source>
        <strain evidence="2 3">120-4 pot B 10/14</strain>
    </source>
</reference>
<accession>A0ABN7VTM3</accession>